<dbReference type="RefSeq" id="XP_013070301.1">
    <property type="nucleotide sequence ID" value="XM_013214847.2"/>
</dbReference>
<dbReference type="GO" id="GO:0009100">
    <property type="term" value="P:glycoprotein metabolic process"/>
    <property type="evidence" value="ECO:0007669"/>
    <property type="project" value="UniProtKB-ARBA"/>
</dbReference>
<evidence type="ECO:0000313" key="3">
    <source>
        <dbReference type="EnsemblMetazoa" id="BGLB029859-PB"/>
    </source>
</evidence>
<reference evidence="3" key="1">
    <citation type="submission" date="2020-05" db="UniProtKB">
        <authorList>
            <consortium name="EnsemblMetazoa"/>
        </authorList>
    </citation>
    <scope>IDENTIFICATION</scope>
    <source>
        <strain evidence="3">BB02</strain>
    </source>
</reference>
<gene>
    <name evidence="3" type="primary">106057598</name>
    <name evidence="6 7 8" type="synonym">LOC106057598</name>
</gene>
<evidence type="ECO:0000313" key="7">
    <source>
        <dbReference type="RefSeq" id="XP_013070301.1"/>
    </source>
</evidence>
<reference evidence="6 7" key="2">
    <citation type="submission" date="2025-04" db="UniProtKB">
        <authorList>
            <consortium name="RefSeq"/>
        </authorList>
    </citation>
    <scope>IDENTIFICATION</scope>
</reference>
<dbReference type="EnsemblMetazoa" id="BGLB029859-RB">
    <property type="protein sequence ID" value="BGLB029859-PB"/>
    <property type="gene ID" value="BGLB029859"/>
</dbReference>
<proteinExistence type="predicted"/>
<dbReference type="OrthoDB" id="444255at2759"/>
<keyword evidence="5" id="KW-1185">Reference proteome</keyword>
<dbReference type="Proteomes" id="UP000076420">
    <property type="component" value="Unassembled WGS sequence"/>
</dbReference>
<dbReference type="Proteomes" id="UP001165740">
    <property type="component" value="Chromosome 6"/>
</dbReference>
<feature type="domain" description="LicD/FKTN/FKRP nucleotidyltransferase" evidence="2">
    <location>
        <begin position="92"/>
        <end position="130"/>
    </location>
</feature>
<keyword evidence="1" id="KW-0812">Transmembrane</keyword>
<protein>
    <submittedName>
        <fullName evidence="6 7">Uncharacterized protein LOC106057598</fullName>
    </submittedName>
</protein>
<dbReference type="PANTHER" id="PTHR13627:SF32">
    <property type="entry name" value="AGAP006029-PA"/>
    <property type="match status" value="1"/>
</dbReference>
<dbReference type="Pfam" id="PF04991">
    <property type="entry name" value="LicD"/>
    <property type="match status" value="1"/>
</dbReference>
<dbReference type="InterPro" id="IPR052613">
    <property type="entry name" value="LicD_transferase"/>
</dbReference>
<dbReference type="KEGG" id="bgt:106057598"/>
<evidence type="ECO:0000313" key="6">
    <source>
        <dbReference type="RefSeq" id="XP_013070300.1"/>
    </source>
</evidence>
<dbReference type="OMA" id="HTCNMTE"/>
<evidence type="ECO:0000313" key="4">
    <source>
        <dbReference type="Proteomes" id="UP000076420"/>
    </source>
</evidence>
<dbReference type="AlphaFoldDB" id="A0A2C9LD76"/>
<dbReference type="STRING" id="6526.A0A2C9LD76"/>
<name>A0A2C9LD76_BIOGL</name>
<dbReference type="PANTHER" id="PTHR13627">
    <property type="entry name" value="FUKUTIN RELATED PROTEIN"/>
    <property type="match status" value="1"/>
</dbReference>
<dbReference type="EnsemblMetazoa" id="BGLB029859-RA">
    <property type="protein sequence ID" value="BGLB029859-PA"/>
    <property type="gene ID" value="BGLB029859"/>
</dbReference>
<keyword evidence="1" id="KW-1133">Transmembrane helix</keyword>
<keyword evidence="1" id="KW-0472">Membrane</keyword>
<dbReference type="GeneID" id="106057598"/>
<evidence type="ECO:0000256" key="1">
    <source>
        <dbReference type="SAM" id="Phobius"/>
    </source>
</evidence>
<organism evidence="3 4">
    <name type="scientific">Biomphalaria glabrata</name>
    <name type="common">Bloodfluke planorb</name>
    <name type="synonym">Freshwater snail</name>
    <dbReference type="NCBI Taxonomy" id="6526"/>
    <lineage>
        <taxon>Eukaryota</taxon>
        <taxon>Metazoa</taxon>
        <taxon>Spiralia</taxon>
        <taxon>Lophotrochozoa</taxon>
        <taxon>Mollusca</taxon>
        <taxon>Gastropoda</taxon>
        <taxon>Heterobranchia</taxon>
        <taxon>Euthyneura</taxon>
        <taxon>Panpulmonata</taxon>
        <taxon>Hygrophila</taxon>
        <taxon>Lymnaeoidea</taxon>
        <taxon>Planorbidae</taxon>
        <taxon>Biomphalaria</taxon>
    </lineage>
</organism>
<dbReference type="InterPro" id="IPR007074">
    <property type="entry name" value="LicD/FKTN/FKRP_NTP_transf"/>
</dbReference>
<sequence length="246" mass="28955">MSVLNRMITLISCGHKKIVAVLRAFAYYVPWKAVYIVFIFFILTLYLMFIVINDRFMHHIPWYERSAPCQTPKSTLDLMVNLTFTVSDVLTKYGVNYVMCYGTLWGALRYGTILPWDNNVDFCALTSEIHKIDLLTLRKHLEPEGVTVVRNYRRGTYTITKGPAEVVINVFYVTPFGEVLQDGFENRFLWFFQDSPLSFPQRLMAIPFKTMPFHNRPLPVPHDDLEMLKYLYKDDWWIEKKPPDCK</sequence>
<dbReference type="VEuPathDB" id="VectorBase:BGLB029859"/>
<evidence type="ECO:0000313" key="8">
    <source>
        <dbReference type="RefSeq" id="XP_055888035.1"/>
    </source>
</evidence>
<dbReference type="VEuPathDB" id="VectorBase:BGLAX_032831"/>
<dbReference type="RefSeq" id="XP_055888035.1">
    <property type="nucleotide sequence ID" value="XM_056032060.1"/>
</dbReference>
<evidence type="ECO:0000259" key="2">
    <source>
        <dbReference type="Pfam" id="PF04991"/>
    </source>
</evidence>
<feature type="transmembrane region" description="Helical" evidence="1">
    <location>
        <begin position="33"/>
        <end position="52"/>
    </location>
</feature>
<evidence type="ECO:0000313" key="5">
    <source>
        <dbReference type="Proteomes" id="UP001165740"/>
    </source>
</evidence>
<dbReference type="RefSeq" id="XP_013070300.1">
    <property type="nucleotide sequence ID" value="XM_013214846.2"/>
</dbReference>
<accession>A0A2C9LD76</accession>